<keyword evidence="2" id="KW-0238">DNA-binding</keyword>
<gene>
    <name evidence="2" type="ORF">SAMN04488563_2182</name>
</gene>
<feature type="domain" description="HTH marR-type" evidence="1">
    <location>
        <begin position="24"/>
        <end position="159"/>
    </location>
</feature>
<evidence type="ECO:0000313" key="2">
    <source>
        <dbReference type="EMBL" id="SDU49896.1"/>
    </source>
</evidence>
<dbReference type="InterPro" id="IPR039422">
    <property type="entry name" value="MarR/SlyA-like"/>
</dbReference>
<dbReference type="InterPro" id="IPR000835">
    <property type="entry name" value="HTH_MarR-typ"/>
</dbReference>
<keyword evidence="3" id="KW-1185">Reference proteome</keyword>
<dbReference type="SMART" id="SM00347">
    <property type="entry name" value="HTH_MARR"/>
    <property type="match status" value="1"/>
</dbReference>
<dbReference type="PANTHER" id="PTHR33164:SF104">
    <property type="entry name" value="TRANSCRIPTIONAL REGULATORY PROTEIN"/>
    <property type="match status" value="1"/>
</dbReference>
<dbReference type="AlphaFoldDB" id="A0A1H2J156"/>
<evidence type="ECO:0000313" key="3">
    <source>
        <dbReference type="Proteomes" id="UP000182977"/>
    </source>
</evidence>
<name>A0A1H2J156_9ACTN</name>
<dbReference type="EMBL" id="LT629791">
    <property type="protein sequence ID" value="SDU49896.1"/>
    <property type="molecule type" value="Genomic_DNA"/>
</dbReference>
<dbReference type="GO" id="GO:0003700">
    <property type="term" value="F:DNA-binding transcription factor activity"/>
    <property type="evidence" value="ECO:0007669"/>
    <property type="project" value="InterPro"/>
</dbReference>
<dbReference type="OrthoDB" id="3237509at2"/>
<accession>A0A1H2J156</accession>
<reference evidence="3" key="1">
    <citation type="submission" date="2016-10" db="EMBL/GenBank/DDBJ databases">
        <authorList>
            <person name="Varghese N."/>
            <person name="Submissions S."/>
        </authorList>
    </citation>
    <scope>NUCLEOTIDE SEQUENCE [LARGE SCALE GENOMIC DNA]</scope>
    <source>
        <strain evidence="3">DSM 45079</strain>
    </source>
</reference>
<dbReference type="GO" id="GO:0003677">
    <property type="term" value="F:DNA binding"/>
    <property type="evidence" value="ECO:0007669"/>
    <property type="project" value="UniProtKB-KW"/>
</dbReference>
<sequence>MAQDEVDRLTEAWRHERPDLDVGPMEVLSRVSRLARHLDRERRAAFTEHGLEPWEFDVLAALRRAGEPYELSPGVLLGQTLVTSGTMTARVDKLTARGLVSRRRDDDDRRAVRVKLTDFGKKSVDAALEGLLANERRLLAGLGDEERKRLADLLRALVLPFDDAPS</sequence>
<dbReference type="PRINTS" id="PR00598">
    <property type="entry name" value="HTHMARR"/>
</dbReference>
<dbReference type="SUPFAM" id="SSF46785">
    <property type="entry name" value="Winged helix' DNA-binding domain"/>
    <property type="match status" value="1"/>
</dbReference>
<dbReference type="GO" id="GO:0006950">
    <property type="term" value="P:response to stress"/>
    <property type="evidence" value="ECO:0007669"/>
    <property type="project" value="TreeGrafter"/>
</dbReference>
<dbReference type="STRING" id="419479.SAMN04488563_2182"/>
<dbReference type="RefSeq" id="WP_046769351.1">
    <property type="nucleotide sequence ID" value="NZ_KQ061232.1"/>
</dbReference>
<dbReference type="InterPro" id="IPR036388">
    <property type="entry name" value="WH-like_DNA-bd_sf"/>
</dbReference>
<dbReference type="PANTHER" id="PTHR33164">
    <property type="entry name" value="TRANSCRIPTIONAL REGULATOR, MARR FAMILY"/>
    <property type="match status" value="1"/>
</dbReference>
<protein>
    <submittedName>
        <fullName evidence="2">DNA-binding transcriptional regulator, MarR family</fullName>
    </submittedName>
</protein>
<dbReference type="Pfam" id="PF12802">
    <property type="entry name" value="MarR_2"/>
    <property type="match status" value="1"/>
</dbReference>
<dbReference type="InterPro" id="IPR036390">
    <property type="entry name" value="WH_DNA-bd_sf"/>
</dbReference>
<evidence type="ECO:0000259" key="1">
    <source>
        <dbReference type="PROSITE" id="PS50995"/>
    </source>
</evidence>
<dbReference type="Proteomes" id="UP000182977">
    <property type="component" value="Chromosome I"/>
</dbReference>
<organism evidence="2 3">
    <name type="scientific">Jiangella alkaliphila</name>
    <dbReference type="NCBI Taxonomy" id="419479"/>
    <lineage>
        <taxon>Bacteria</taxon>
        <taxon>Bacillati</taxon>
        <taxon>Actinomycetota</taxon>
        <taxon>Actinomycetes</taxon>
        <taxon>Jiangellales</taxon>
        <taxon>Jiangellaceae</taxon>
        <taxon>Jiangella</taxon>
    </lineage>
</organism>
<dbReference type="Gene3D" id="1.10.10.10">
    <property type="entry name" value="Winged helix-like DNA-binding domain superfamily/Winged helix DNA-binding domain"/>
    <property type="match status" value="1"/>
</dbReference>
<proteinExistence type="predicted"/>
<dbReference type="PROSITE" id="PS50995">
    <property type="entry name" value="HTH_MARR_2"/>
    <property type="match status" value="1"/>
</dbReference>